<dbReference type="SUPFAM" id="SSF51690">
    <property type="entry name" value="Nicotinate/Quinolinate PRTase C-terminal domain-like"/>
    <property type="match status" value="1"/>
</dbReference>
<dbReference type="GO" id="GO:0004516">
    <property type="term" value="F:nicotinate phosphoribosyltransferase activity"/>
    <property type="evidence" value="ECO:0007669"/>
    <property type="project" value="UniProtKB-UniRule"/>
</dbReference>
<evidence type="ECO:0000256" key="2">
    <source>
        <dbReference type="ARBA" id="ARBA00010897"/>
    </source>
</evidence>
<evidence type="ECO:0000256" key="5">
    <source>
        <dbReference type="ARBA" id="ARBA00022598"/>
    </source>
</evidence>
<dbReference type="InterPro" id="IPR036068">
    <property type="entry name" value="Nicotinate_pribotase-like_C"/>
</dbReference>
<dbReference type="PANTHER" id="PTHR11098:SF8">
    <property type="entry name" value="NICOTINATE PHOSPHORIBOSYLTRANSFERASE PNCB1"/>
    <property type="match status" value="1"/>
</dbReference>
<proteinExistence type="inferred from homology"/>
<evidence type="ECO:0000259" key="11">
    <source>
        <dbReference type="Pfam" id="PF17767"/>
    </source>
</evidence>
<comment type="PTM">
    <text evidence="9">Transiently phosphorylated on a His residue during the reaction cycle. Phosphorylation strongly increases the affinity for substrates and increases the rate of nicotinate D-ribonucleotide production. Dephosphorylation regenerates the low-affinity form of the enzyme, leading to product release.</text>
</comment>
<protein>
    <recommendedName>
        <fullName evidence="3 9">Nicotinate phosphoribosyltransferase</fullName>
        <ecNumber evidence="3 9">6.3.4.21</ecNumber>
    </recommendedName>
</protein>
<dbReference type="InterPro" id="IPR040727">
    <property type="entry name" value="NAPRTase_N"/>
</dbReference>
<evidence type="ECO:0000256" key="4">
    <source>
        <dbReference type="ARBA" id="ARBA00022553"/>
    </source>
</evidence>
<reference evidence="13" key="1">
    <citation type="submission" date="2016-07" db="EMBL/GenBank/DDBJ databases">
        <title>Sequence Frankia sp. strain CcI1.17.</title>
        <authorList>
            <person name="Ghodhbane-Gtari F."/>
            <person name="Swanson E."/>
            <person name="Gueddou A."/>
            <person name="Morris K."/>
            <person name="Hezbri K."/>
            <person name="Ktari A."/>
            <person name="Nouioui I."/>
            <person name="Abebe-Akele F."/>
            <person name="Simpson S."/>
            <person name="Thomas K."/>
            <person name="Gtari M."/>
            <person name="Tisa L.S."/>
            <person name="Hurst S."/>
        </authorList>
    </citation>
    <scope>NUCLEOTIDE SEQUENCE [LARGE SCALE GENOMIC DNA]</scope>
    <source>
        <strain evidence="13">Cc1.17</strain>
    </source>
</reference>
<dbReference type="Gene3D" id="3.20.20.70">
    <property type="entry name" value="Aldolase class I"/>
    <property type="match status" value="1"/>
</dbReference>
<evidence type="ECO:0000256" key="8">
    <source>
        <dbReference type="ARBA" id="ARBA00048668"/>
    </source>
</evidence>
<dbReference type="InterPro" id="IPR013785">
    <property type="entry name" value="Aldolase_TIM"/>
</dbReference>
<dbReference type="NCBIfam" id="NF009131">
    <property type="entry name" value="PRK12484.1"/>
    <property type="match status" value="1"/>
</dbReference>
<dbReference type="AlphaFoldDB" id="A0A1S1QII1"/>
<dbReference type="NCBIfam" id="NF006698">
    <property type="entry name" value="PRK09243.1-5"/>
    <property type="match status" value="1"/>
</dbReference>
<evidence type="ECO:0000313" key="13">
    <source>
        <dbReference type="Proteomes" id="UP000179627"/>
    </source>
</evidence>
<dbReference type="GO" id="GO:0034355">
    <property type="term" value="P:NAD+ biosynthetic process via the salvage pathway"/>
    <property type="evidence" value="ECO:0007669"/>
    <property type="project" value="TreeGrafter"/>
</dbReference>
<comment type="similarity">
    <text evidence="2 9">Belongs to the NAPRTase family.</text>
</comment>
<accession>A0A1S1QII1</accession>
<dbReference type="PIRSF" id="PIRSF000484">
    <property type="entry name" value="NAPRT"/>
    <property type="match status" value="1"/>
</dbReference>
<keyword evidence="5 9" id="KW-0436">Ligase</keyword>
<keyword evidence="13" id="KW-1185">Reference proteome</keyword>
<evidence type="ECO:0000256" key="1">
    <source>
        <dbReference type="ARBA" id="ARBA00004952"/>
    </source>
</evidence>
<dbReference type="SUPFAM" id="SSF54675">
    <property type="entry name" value="Nicotinate/Quinolinate PRTase N-terminal domain-like"/>
    <property type="match status" value="1"/>
</dbReference>
<dbReference type="InterPro" id="IPR007229">
    <property type="entry name" value="Nic_PRibTrfase-Fam"/>
</dbReference>
<keyword evidence="7 9" id="KW-0808">Transferase</keyword>
<evidence type="ECO:0000256" key="7">
    <source>
        <dbReference type="ARBA" id="ARBA00022679"/>
    </source>
</evidence>
<evidence type="ECO:0000256" key="6">
    <source>
        <dbReference type="ARBA" id="ARBA00022642"/>
    </source>
</evidence>
<dbReference type="Pfam" id="PF04095">
    <property type="entry name" value="NAPRTase"/>
    <property type="match status" value="1"/>
</dbReference>
<comment type="pathway">
    <text evidence="1 9">Cofactor biosynthesis; NAD(+) biosynthesis; nicotinate D-ribonucleotide from nicotinate: step 1/1.</text>
</comment>
<dbReference type="Proteomes" id="UP000179627">
    <property type="component" value="Unassembled WGS sequence"/>
</dbReference>
<organism evidence="12 13">
    <name type="scientific">Parafrankia colletiae</name>
    <dbReference type="NCBI Taxonomy" id="573497"/>
    <lineage>
        <taxon>Bacteria</taxon>
        <taxon>Bacillati</taxon>
        <taxon>Actinomycetota</taxon>
        <taxon>Actinomycetes</taxon>
        <taxon>Frankiales</taxon>
        <taxon>Frankiaceae</taxon>
        <taxon>Parafrankia</taxon>
    </lineage>
</organism>
<keyword evidence="12" id="KW-0328">Glycosyltransferase</keyword>
<dbReference type="OrthoDB" id="9770610at2"/>
<comment type="catalytic activity">
    <reaction evidence="8 9">
        <text>5-phospho-alpha-D-ribose 1-diphosphate + nicotinate + ATP + H2O = nicotinate beta-D-ribonucleotide + ADP + phosphate + diphosphate</text>
        <dbReference type="Rhea" id="RHEA:36163"/>
        <dbReference type="ChEBI" id="CHEBI:15377"/>
        <dbReference type="ChEBI" id="CHEBI:30616"/>
        <dbReference type="ChEBI" id="CHEBI:32544"/>
        <dbReference type="ChEBI" id="CHEBI:33019"/>
        <dbReference type="ChEBI" id="CHEBI:43474"/>
        <dbReference type="ChEBI" id="CHEBI:57502"/>
        <dbReference type="ChEBI" id="CHEBI:58017"/>
        <dbReference type="ChEBI" id="CHEBI:456216"/>
        <dbReference type="EC" id="6.3.4.21"/>
    </reaction>
</comment>
<comment type="caution">
    <text evidence="12">The sequence shown here is derived from an EMBL/GenBank/DDBJ whole genome shotgun (WGS) entry which is preliminary data.</text>
</comment>
<dbReference type="NCBIfam" id="TIGR01513">
    <property type="entry name" value="NAPRTase_put"/>
    <property type="match status" value="1"/>
</dbReference>
<dbReference type="GO" id="GO:0005829">
    <property type="term" value="C:cytosol"/>
    <property type="evidence" value="ECO:0007669"/>
    <property type="project" value="TreeGrafter"/>
</dbReference>
<dbReference type="PANTHER" id="PTHR11098">
    <property type="entry name" value="NICOTINATE PHOSPHORIBOSYLTRANSFERASE"/>
    <property type="match status" value="1"/>
</dbReference>
<evidence type="ECO:0000256" key="9">
    <source>
        <dbReference type="RuleBase" id="RU365100"/>
    </source>
</evidence>
<evidence type="ECO:0000259" key="10">
    <source>
        <dbReference type="Pfam" id="PF04095"/>
    </source>
</evidence>
<comment type="function">
    <text evidence="9">Catalyzes the first step in the biosynthesis of NAD from nicotinic acid, the ATP-dependent synthesis of beta-nicotinate D-ribonucleotide from nicotinate and 5-phospho-D-ribose 1-phosphate.</text>
</comment>
<keyword evidence="4" id="KW-0597">Phosphoprotein</keyword>
<evidence type="ECO:0000256" key="3">
    <source>
        <dbReference type="ARBA" id="ARBA00013236"/>
    </source>
</evidence>
<name>A0A1S1QII1_9ACTN</name>
<sequence length="469" mass="48094">MVRRAVVIPTLVRMSTVPRSTAFLTDHYELTMLRAALRSGAAGRRAVFEVFTRSLPAGRRYGVVAGTGRLLAAIEDFRFGAAEIEHLTAYGVVDADTADWLASYRFRGDITGFAEGEPFLPDTPVLVVEGTFAECVLLETLVLSVLNHDSAIAAAGARMIAAAGERPCLEMGGRRTHEQAAVAAARAAYIVGFAATSNLEAARDYGVPSVGTSAHAFTLAHDSEAEAFAAQVAALGADTTLLVDTYDVHAGIANAVAAAGAGELGAIRLDSGDPVTVARAARAQLDELGAAATRIVVTGDLDEHAIARLAAAPVDSYGVGTRLVTGAGAPTAGFVYKLVEVDGHPVAKASIGKATRGGRKDVLRRLGPDGTAVADLVMSRPLADGSAPSPASVPSPVPAARGADRSLLVPLVRSGELVDGALVGAAGVARARAHHRSALESLPAGARDVAFGRPCLPVVFAGEGMRTSA</sequence>
<keyword evidence="6 9" id="KW-0662">Pyridine nucleotide biosynthesis</keyword>
<gene>
    <name evidence="12" type="ORF">CC117_05330</name>
</gene>
<dbReference type="EMBL" id="MBLM01000130">
    <property type="protein sequence ID" value="OHV33790.1"/>
    <property type="molecule type" value="Genomic_DNA"/>
</dbReference>
<dbReference type="UniPathway" id="UPA00253">
    <property type="reaction ID" value="UER00457"/>
</dbReference>
<dbReference type="InterPro" id="IPR041525">
    <property type="entry name" value="N/Namide_PRibTrfase"/>
</dbReference>
<dbReference type="InterPro" id="IPR006405">
    <property type="entry name" value="Nic_PRibTrfase_pncB"/>
</dbReference>
<dbReference type="Gene3D" id="3.20.140.10">
    <property type="entry name" value="nicotinate phosphoribosyltransferase"/>
    <property type="match status" value="1"/>
</dbReference>
<feature type="domain" description="Nicotinate/nicotinamide phosphoribosyltransferase" evidence="10">
    <location>
        <begin position="169"/>
        <end position="358"/>
    </location>
</feature>
<dbReference type="Pfam" id="PF17767">
    <property type="entry name" value="NAPRTase_N"/>
    <property type="match status" value="1"/>
</dbReference>
<dbReference type="EC" id="6.3.4.21" evidence="3 9"/>
<feature type="domain" description="Nicotinate phosphoribosyltransferase N-terminal" evidence="11">
    <location>
        <begin position="24"/>
        <end position="147"/>
    </location>
</feature>
<dbReference type="GO" id="GO:0016757">
    <property type="term" value="F:glycosyltransferase activity"/>
    <property type="evidence" value="ECO:0007669"/>
    <property type="project" value="UniProtKB-KW"/>
</dbReference>
<evidence type="ECO:0000313" key="12">
    <source>
        <dbReference type="EMBL" id="OHV33790.1"/>
    </source>
</evidence>